<dbReference type="GO" id="GO:0004497">
    <property type="term" value="F:monooxygenase activity"/>
    <property type="evidence" value="ECO:0007669"/>
    <property type="project" value="UniProtKB-KW"/>
</dbReference>
<dbReference type="GO" id="GO:0005506">
    <property type="term" value="F:iron ion binding"/>
    <property type="evidence" value="ECO:0007669"/>
    <property type="project" value="InterPro"/>
</dbReference>
<evidence type="ECO:0000256" key="2">
    <source>
        <dbReference type="ARBA" id="ARBA00010617"/>
    </source>
</evidence>
<keyword evidence="5" id="KW-0560">Oxidoreductase</keyword>
<accession>A0A9P7G660</accession>
<dbReference type="PANTHER" id="PTHR46300:SF5">
    <property type="entry name" value="CYTOCHROME P450"/>
    <property type="match status" value="1"/>
</dbReference>
<evidence type="ECO:0000256" key="3">
    <source>
        <dbReference type="ARBA" id="ARBA00022617"/>
    </source>
</evidence>
<comment type="cofactor">
    <cofactor evidence="1">
        <name>heme</name>
        <dbReference type="ChEBI" id="CHEBI:30413"/>
    </cofactor>
</comment>
<sequence>MTFLPAFFLISASLFLWIRGPVRTHPPLPPGPPAEPIIGHLRKIPSEDQENQFYEWGKVYGDVMYLHVLGRPIIVLNSVEAGIDLLDRRSANYSDRPQFIIYKMMGWVRSLTFTGYGKLFRKHRRMLQEYLNPKKVVIYQPIQAREARVLLQNLLSAEEERDNFLR</sequence>
<keyword evidence="8" id="KW-0732">Signal</keyword>
<name>A0A9P7G660_9AGAR</name>
<dbReference type="GO" id="GO:0020037">
    <property type="term" value="F:heme binding"/>
    <property type="evidence" value="ECO:0007669"/>
    <property type="project" value="InterPro"/>
</dbReference>
<feature type="chain" id="PRO_5040377444" description="Cytochrome P450" evidence="8">
    <location>
        <begin position="25"/>
        <end position="166"/>
    </location>
</feature>
<dbReference type="PANTHER" id="PTHR46300">
    <property type="entry name" value="P450, PUTATIVE (EUROFUNG)-RELATED-RELATED"/>
    <property type="match status" value="1"/>
</dbReference>
<dbReference type="InterPro" id="IPR036396">
    <property type="entry name" value="Cyt_P450_sf"/>
</dbReference>
<dbReference type="InterPro" id="IPR001128">
    <property type="entry name" value="Cyt_P450"/>
</dbReference>
<reference evidence="9" key="2">
    <citation type="submission" date="2021-10" db="EMBL/GenBank/DDBJ databases">
        <title>Phylogenomics reveals ancestral predisposition of the termite-cultivated fungus Termitomyces towards a domesticated lifestyle.</title>
        <authorList>
            <person name="Auxier B."/>
            <person name="Grum-Grzhimaylo A."/>
            <person name="Cardenas M.E."/>
            <person name="Lodge J.D."/>
            <person name="Laessoe T."/>
            <person name="Pedersen O."/>
            <person name="Smith M.E."/>
            <person name="Kuyper T.W."/>
            <person name="Franco-Molano E.A."/>
            <person name="Baroni T.J."/>
            <person name="Aanen D.K."/>
        </authorList>
    </citation>
    <scope>NUCLEOTIDE SEQUENCE</scope>
    <source>
        <strain evidence="9">AP01</strain>
        <tissue evidence="9">Mycelium</tissue>
    </source>
</reference>
<protein>
    <recommendedName>
        <fullName evidence="11">Cytochrome P450</fullName>
    </recommendedName>
</protein>
<dbReference type="OrthoDB" id="1055148at2759"/>
<keyword evidence="6" id="KW-0408">Iron</keyword>
<feature type="signal peptide" evidence="8">
    <location>
        <begin position="1"/>
        <end position="24"/>
    </location>
</feature>
<comment type="similarity">
    <text evidence="2">Belongs to the cytochrome P450 family.</text>
</comment>
<evidence type="ECO:0000313" key="10">
    <source>
        <dbReference type="Proteomes" id="UP000775547"/>
    </source>
</evidence>
<dbReference type="Gene3D" id="1.10.630.10">
    <property type="entry name" value="Cytochrome P450"/>
    <property type="match status" value="1"/>
</dbReference>
<comment type="caution">
    <text evidence="9">The sequence shown here is derived from an EMBL/GenBank/DDBJ whole genome shotgun (WGS) entry which is preliminary data.</text>
</comment>
<evidence type="ECO:0000256" key="4">
    <source>
        <dbReference type="ARBA" id="ARBA00022723"/>
    </source>
</evidence>
<keyword evidence="4" id="KW-0479">Metal-binding</keyword>
<evidence type="ECO:0000256" key="6">
    <source>
        <dbReference type="ARBA" id="ARBA00023004"/>
    </source>
</evidence>
<evidence type="ECO:0000256" key="5">
    <source>
        <dbReference type="ARBA" id="ARBA00023002"/>
    </source>
</evidence>
<evidence type="ECO:0000256" key="1">
    <source>
        <dbReference type="ARBA" id="ARBA00001971"/>
    </source>
</evidence>
<evidence type="ECO:0000256" key="7">
    <source>
        <dbReference type="ARBA" id="ARBA00023033"/>
    </source>
</evidence>
<keyword evidence="7" id="KW-0503">Monooxygenase</keyword>
<evidence type="ECO:0000256" key="8">
    <source>
        <dbReference type="SAM" id="SignalP"/>
    </source>
</evidence>
<keyword evidence="10" id="KW-1185">Reference proteome</keyword>
<evidence type="ECO:0008006" key="11">
    <source>
        <dbReference type="Google" id="ProtNLM"/>
    </source>
</evidence>
<gene>
    <name evidence="9" type="ORF">DXG03_005689</name>
</gene>
<feature type="non-terminal residue" evidence="9">
    <location>
        <position position="166"/>
    </location>
</feature>
<dbReference type="EMBL" id="JABCKV010000356">
    <property type="protein sequence ID" value="KAG5641232.1"/>
    <property type="molecule type" value="Genomic_DNA"/>
</dbReference>
<proteinExistence type="inferred from homology"/>
<dbReference type="Proteomes" id="UP000775547">
    <property type="component" value="Unassembled WGS sequence"/>
</dbReference>
<reference evidence="9" key="1">
    <citation type="submission" date="2020-07" db="EMBL/GenBank/DDBJ databases">
        <authorList>
            <person name="Nieuwenhuis M."/>
            <person name="Van De Peppel L.J.J."/>
        </authorList>
    </citation>
    <scope>NUCLEOTIDE SEQUENCE</scope>
    <source>
        <strain evidence="9">AP01</strain>
        <tissue evidence="9">Mycelium</tissue>
    </source>
</reference>
<organism evidence="9 10">
    <name type="scientific">Asterophora parasitica</name>
    <dbReference type="NCBI Taxonomy" id="117018"/>
    <lineage>
        <taxon>Eukaryota</taxon>
        <taxon>Fungi</taxon>
        <taxon>Dikarya</taxon>
        <taxon>Basidiomycota</taxon>
        <taxon>Agaricomycotina</taxon>
        <taxon>Agaricomycetes</taxon>
        <taxon>Agaricomycetidae</taxon>
        <taxon>Agaricales</taxon>
        <taxon>Tricholomatineae</taxon>
        <taxon>Lyophyllaceae</taxon>
        <taxon>Asterophora</taxon>
    </lineage>
</organism>
<dbReference type="AlphaFoldDB" id="A0A9P7G660"/>
<evidence type="ECO:0000313" key="9">
    <source>
        <dbReference type="EMBL" id="KAG5641232.1"/>
    </source>
</evidence>
<dbReference type="GO" id="GO:0016705">
    <property type="term" value="F:oxidoreductase activity, acting on paired donors, with incorporation or reduction of molecular oxygen"/>
    <property type="evidence" value="ECO:0007669"/>
    <property type="project" value="InterPro"/>
</dbReference>
<dbReference type="SUPFAM" id="SSF48264">
    <property type="entry name" value="Cytochrome P450"/>
    <property type="match status" value="1"/>
</dbReference>
<dbReference type="InterPro" id="IPR050364">
    <property type="entry name" value="Cytochrome_P450_fung"/>
</dbReference>
<keyword evidence="3" id="KW-0349">Heme</keyword>
<dbReference type="Pfam" id="PF00067">
    <property type="entry name" value="p450"/>
    <property type="match status" value="1"/>
</dbReference>